<keyword evidence="1" id="KW-1133">Transmembrane helix</keyword>
<dbReference type="InterPro" id="IPR036259">
    <property type="entry name" value="MFS_trans_sf"/>
</dbReference>
<evidence type="ECO:0000256" key="1">
    <source>
        <dbReference type="SAM" id="Phobius"/>
    </source>
</evidence>
<evidence type="ECO:0000313" key="2">
    <source>
        <dbReference type="EMBL" id="WTW25453.1"/>
    </source>
</evidence>
<organism evidence="2 3">
    <name type="scientific">Streptomyces purpurascens</name>
    <dbReference type="NCBI Taxonomy" id="1924"/>
    <lineage>
        <taxon>Bacteria</taxon>
        <taxon>Bacillati</taxon>
        <taxon>Actinomycetota</taxon>
        <taxon>Actinomycetes</taxon>
        <taxon>Kitasatosporales</taxon>
        <taxon>Streptomycetaceae</taxon>
        <taxon>Streptomyces</taxon>
    </lineage>
</organism>
<sequence length="92" mass="9869">MTRDRVLPTGRRTAVQRRELLTLAAMCLGVMMTFLLITATISALSAIQADLHVSPSALMLAHATTTCLIFPAADRQPAHTRQHVGQGTSPTS</sequence>
<gene>
    <name evidence="2" type="ORF">OHU35_05140</name>
</gene>
<keyword evidence="1" id="KW-0472">Membrane</keyword>
<accession>A0ABZ1MFC8</accession>
<feature type="transmembrane region" description="Helical" evidence="1">
    <location>
        <begin position="20"/>
        <end position="47"/>
    </location>
</feature>
<dbReference type="Proteomes" id="UP001621512">
    <property type="component" value="Chromosome"/>
</dbReference>
<dbReference type="SUPFAM" id="SSF103473">
    <property type="entry name" value="MFS general substrate transporter"/>
    <property type="match status" value="1"/>
</dbReference>
<protein>
    <submittedName>
        <fullName evidence="2">Uncharacterized protein</fullName>
    </submittedName>
</protein>
<proteinExistence type="predicted"/>
<reference evidence="2 3" key="1">
    <citation type="submission" date="2022-10" db="EMBL/GenBank/DDBJ databases">
        <title>The complete genomes of actinobacterial strains from the NBC collection.</title>
        <authorList>
            <person name="Joergensen T.S."/>
            <person name="Alvarez Arevalo M."/>
            <person name="Sterndorff E.B."/>
            <person name="Faurdal D."/>
            <person name="Vuksanovic O."/>
            <person name="Mourched A.-S."/>
            <person name="Charusanti P."/>
            <person name="Shaw S."/>
            <person name="Blin K."/>
            <person name="Weber T."/>
        </authorList>
    </citation>
    <scope>NUCLEOTIDE SEQUENCE [LARGE SCALE GENOMIC DNA]</scope>
    <source>
        <strain evidence="2 3">NBC_00017</strain>
    </source>
</reference>
<dbReference type="EMBL" id="CP108341">
    <property type="protein sequence ID" value="WTW25453.1"/>
    <property type="molecule type" value="Genomic_DNA"/>
</dbReference>
<keyword evidence="3" id="KW-1185">Reference proteome</keyword>
<name>A0ABZ1MFC8_STREF</name>
<evidence type="ECO:0000313" key="3">
    <source>
        <dbReference type="Proteomes" id="UP001621512"/>
    </source>
</evidence>
<dbReference type="RefSeq" id="WP_189724209.1">
    <property type="nucleotide sequence ID" value="NZ_BMUK01000005.1"/>
</dbReference>
<keyword evidence="1" id="KW-0812">Transmembrane</keyword>